<dbReference type="EMBL" id="OBQJ01000021">
    <property type="protein sequence ID" value="SOC58366.1"/>
    <property type="molecule type" value="Genomic_DNA"/>
</dbReference>
<accession>A0A285VYM9</accession>
<gene>
    <name evidence="2" type="ORF">SAMN05421509_1212</name>
</gene>
<evidence type="ECO:0000313" key="2">
    <source>
        <dbReference type="EMBL" id="SOC58366.1"/>
    </source>
</evidence>
<dbReference type="Proteomes" id="UP000219023">
    <property type="component" value="Unassembled WGS sequence"/>
</dbReference>
<keyword evidence="1" id="KW-0472">Membrane</keyword>
<keyword evidence="1" id="KW-0812">Transmembrane</keyword>
<protein>
    <submittedName>
        <fullName evidence="2">Uncharacterized protein</fullName>
    </submittedName>
</protein>
<dbReference type="AlphaFoldDB" id="A0A285VYM9"/>
<keyword evidence="1" id="KW-1133">Transmembrane helix</keyword>
<organism evidence="2 3">
    <name type="scientific">Chromohalobacter canadensis</name>
    <dbReference type="NCBI Taxonomy" id="141389"/>
    <lineage>
        <taxon>Bacteria</taxon>
        <taxon>Pseudomonadati</taxon>
        <taxon>Pseudomonadota</taxon>
        <taxon>Gammaproteobacteria</taxon>
        <taxon>Oceanospirillales</taxon>
        <taxon>Halomonadaceae</taxon>
        <taxon>Chromohalobacter</taxon>
    </lineage>
</organism>
<evidence type="ECO:0000256" key="1">
    <source>
        <dbReference type="SAM" id="Phobius"/>
    </source>
</evidence>
<feature type="transmembrane region" description="Helical" evidence="1">
    <location>
        <begin position="12"/>
        <end position="40"/>
    </location>
</feature>
<reference evidence="2 3" key="1">
    <citation type="submission" date="2017-08" db="EMBL/GenBank/DDBJ databases">
        <authorList>
            <person name="de Groot N.N."/>
        </authorList>
    </citation>
    <scope>NUCLEOTIDE SEQUENCE [LARGE SCALE GENOMIC DNA]</scope>
    <source>
        <strain evidence="2 3">USBA 855</strain>
    </source>
</reference>
<proteinExistence type="predicted"/>
<sequence>MLKKQGKYLIQFLLYAFISLAVDNSNVIAISIFFCAYDLIKHCLYV</sequence>
<evidence type="ECO:0000313" key="3">
    <source>
        <dbReference type="Proteomes" id="UP000219023"/>
    </source>
</evidence>
<name>A0A285VYM9_9GAMM</name>